<dbReference type="Gene3D" id="2.40.30.170">
    <property type="match status" value="1"/>
</dbReference>
<dbReference type="InterPro" id="IPR058636">
    <property type="entry name" value="Beta-barrel_YknX"/>
</dbReference>
<keyword evidence="3" id="KW-0175">Coiled coil</keyword>
<evidence type="ECO:0000256" key="3">
    <source>
        <dbReference type="ARBA" id="ARBA00023054"/>
    </source>
</evidence>
<dbReference type="InterPro" id="IPR006143">
    <property type="entry name" value="RND_pump_MFP"/>
</dbReference>
<dbReference type="Gene3D" id="2.40.50.100">
    <property type="match status" value="1"/>
</dbReference>
<dbReference type="GO" id="GO:0030313">
    <property type="term" value="C:cell envelope"/>
    <property type="evidence" value="ECO:0007669"/>
    <property type="project" value="UniProtKB-SubCell"/>
</dbReference>
<feature type="region of interest" description="Disordered" evidence="4">
    <location>
        <begin position="362"/>
        <end position="395"/>
    </location>
</feature>
<evidence type="ECO:0000313" key="7">
    <source>
        <dbReference type="EMBL" id="OGM77336.1"/>
    </source>
</evidence>
<feature type="domain" description="YknX-like beta-barrel" evidence="6">
    <location>
        <begin position="225"/>
        <end position="298"/>
    </location>
</feature>
<evidence type="ECO:0000256" key="1">
    <source>
        <dbReference type="ARBA" id="ARBA00004196"/>
    </source>
</evidence>
<evidence type="ECO:0000256" key="4">
    <source>
        <dbReference type="SAM" id="MobiDB-lite"/>
    </source>
</evidence>
<dbReference type="InterPro" id="IPR050465">
    <property type="entry name" value="UPF0194_transport"/>
</dbReference>
<feature type="compositionally biased region" description="Low complexity" evidence="4">
    <location>
        <begin position="362"/>
        <end position="380"/>
    </location>
</feature>
<organism evidence="7 8">
    <name type="scientific">Candidatus Woesebacteria bacterium RIFOXYA1_FULL_43_9</name>
    <dbReference type="NCBI Taxonomy" id="1802534"/>
    <lineage>
        <taxon>Bacteria</taxon>
        <taxon>Candidatus Woeseibacteriota</taxon>
    </lineage>
</organism>
<dbReference type="Pfam" id="PF25989">
    <property type="entry name" value="YknX_C"/>
    <property type="match status" value="1"/>
</dbReference>
<dbReference type="Proteomes" id="UP000179241">
    <property type="component" value="Unassembled WGS sequence"/>
</dbReference>
<reference evidence="7 8" key="1">
    <citation type="journal article" date="2016" name="Nat. Commun.">
        <title>Thousands of microbial genomes shed light on interconnected biogeochemical processes in an aquifer system.</title>
        <authorList>
            <person name="Anantharaman K."/>
            <person name="Brown C.T."/>
            <person name="Hug L.A."/>
            <person name="Sharon I."/>
            <person name="Castelle C.J."/>
            <person name="Probst A.J."/>
            <person name="Thomas B.C."/>
            <person name="Singh A."/>
            <person name="Wilkins M.J."/>
            <person name="Karaoz U."/>
            <person name="Brodie E.L."/>
            <person name="Williams K.H."/>
            <person name="Hubbard S.S."/>
            <person name="Banfield J.F."/>
        </authorList>
    </citation>
    <scope>NUCLEOTIDE SEQUENCE [LARGE SCALE GENOMIC DNA]</scope>
</reference>
<dbReference type="PANTHER" id="PTHR32347">
    <property type="entry name" value="EFFLUX SYSTEM COMPONENT YKNX-RELATED"/>
    <property type="match status" value="1"/>
</dbReference>
<accession>A0A1F8CMN3</accession>
<proteinExistence type="inferred from homology"/>
<comment type="similarity">
    <text evidence="2">Belongs to the membrane fusion protein (MFP) (TC 8.A.1) family.</text>
</comment>
<evidence type="ECO:0000259" key="5">
    <source>
        <dbReference type="Pfam" id="PF25989"/>
    </source>
</evidence>
<dbReference type="PANTHER" id="PTHR32347:SF23">
    <property type="entry name" value="BLL5650 PROTEIN"/>
    <property type="match status" value="1"/>
</dbReference>
<dbReference type="NCBIfam" id="TIGR01730">
    <property type="entry name" value="RND_mfp"/>
    <property type="match status" value="1"/>
</dbReference>
<feature type="domain" description="YknX-like C-terminal permuted SH3-like" evidence="5">
    <location>
        <begin position="307"/>
        <end position="363"/>
    </location>
</feature>
<dbReference type="Pfam" id="PF25990">
    <property type="entry name" value="Beta-barrel_YknX"/>
    <property type="match status" value="1"/>
</dbReference>
<dbReference type="GO" id="GO:0022857">
    <property type="term" value="F:transmembrane transporter activity"/>
    <property type="evidence" value="ECO:0007669"/>
    <property type="project" value="InterPro"/>
</dbReference>
<evidence type="ECO:0000259" key="6">
    <source>
        <dbReference type="Pfam" id="PF25990"/>
    </source>
</evidence>
<name>A0A1F8CMN3_9BACT</name>
<dbReference type="InterPro" id="IPR058637">
    <property type="entry name" value="YknX-like_C"/>
</dbReference>
<sequence>MNIRNNPFKYGVTTLVLLLLVGLVGKWVVGKTSQNKVTYQTSRVEKGTLITSVSASGTILSTGMLTVNSNATGVIKKVYVKDGDVVSIGQKIAEIILDQTGLEKYASAYASYVQAQNAVNSANNSLRSAIASAEKVLDEVKGHDTDETLTQKESRTKAEVARDNAYDATKSAAANFTTAAYALRLASPVITAPYSGVVDNFGLVEGLVVTGGKVADIKMDTLPVVAVNLNEVDVSKIKIGQKVTLTADNLPDKTFTGKVATIDKTGIVTSNVVSYAVNIRLDNQAFDLLSNMTVSVQIMTNVKTDVVLVPSSSVQTANNQSTVQVMKDGKPTTVTVEVGLSNDSQTEITSGLNEGDEVVISSTTATSKSSSSGSDTSPFSGVGRAGGNVRIGPGF</sequence>
<gene>
    <name evidence="7" type="ORF">A2188_01140</name>
</gene>
<dbReference type="EMBL" id="MGHU01000024">
    <property type="protein sequence ID" value="OGM77336.1"/>
    <property type="molecule type" value="Genomic_DNA"/>
</dbReference>
<evidence type="ECO:0000313" key="8">
    <source>
        <dbReference type="Proteomes" id="UP000179241"/>
    </source>
</evidence>
<dbReference type="AlphaFoldDB" id="A0A1F8CMN3"/>
<dbReference type="SUPFAM" id="SSF111369">
    <property type="entry name" value="HlyD-like secretion proteins"/>
    <property type="match status" value="1"/>
</dbReference>
<comment type="subcellular location">
    <subcellularLocation>
        <location evidence="1">Cell envelope</location>
    </subcellularLocation>
</comment>
<comment type="caution">
    <text evidence="7">The sequence shown here is derived from an EMBL/GenBank/DDBJ whole genome shotgun (WGS) entry which is preliminary data.</text>
</comment>
<dbReference type="GO" id="GO:0016020">
    <property type="term" value="C:membrane"/>
    <property type="evidence" value="ECO:0007669"/>
    <property type="project" value="InterPro"/>
</dbReference>
<protein>
    <submittedName>
        <fullName evidence="7">Uncharacterized protein</fullName>
    </submittedName>
</protein>
<evidence type="ECO:0000256" key="2">
    <source>
        <dbReference type="ARBA" id="ARBA00009477"/>
    </source>
</evidence>
<dbReference type="Gene3D" id="2.40.420.20">
    <property type="match status" value="1"/>
</dbReference>